<feature type="domain" description="Major facilitator superfamily (MFS) profile" evidence="7">
    <location>
        <begin position="17"/>
        <end position="410"/>
    </location>
</feature>
<dbReference type="PROSITE" id="PS50850">
    <property type="entry name" value="MFS"/>
    <property type="match status" value="1"/>
</dbReference>
<feature type="transmembrane region" description="Helical" evidence="6">
    <location>
        <begin position="224"/>
        <end position="241"/>
    </location>
</feature>
<feature type="transmembrane region" description="Helical" evidence="6">
    <location>
        <begin position="387"/>
        <end position="405"/>
    </location>
</feature>
<evidence type="ECO:0000256" key="2">
    <source>
        <dbReference type="ARBA" id="ARBA00022448"/>
    </source>
</evidence>
<feature type="transmembrane region" description="Helical" evidence="6">
    <location>
        <begin position="53"/>
        <end position="75"/>
    </location>
</feature>
<feature type="transmembrane region" description="Helical" evidence="6">
    <location>
        <begin position="295"/>
        <end position="313"/>
    </location>
</feature>
<gene>
    <name evidence="8" type="ORF">AsFPU1_3782</name>
</gene>
<reference evidence="9" key="1">
    <citation type="submission" date="2017-05" db="EMBL/GenBank/DDBJ databases">
        <title>Physiological properties and genetic analysis related to exopolysaccharide production of fresh-water unicellular cyanobacterium Aphanothece sacrum, Suizenji Nori, that has been cultured as a food source in Japan.</title>
        <authorList>
            <person name="Kanesaki Y."/>
            <person name="Yoshikawa S."/>
            <person name="Ohki K."/>
        </authorList>
    </citation>
    <scope>NUCLEOTIDE SEQUENCE [LARGE SCALE GENOMIC DNA]</scope>
    <source>
        <strain evidence="9">FPU1</strain>
    </source>
</reference>
<evidence type="ECO:0000256" key="4">
    <source>
        <dbReference type="ARBA" id="ARBA00022989"/>
    </source>
</evidence>
<dbReference type="PANTHER" id="PTHR23505:SF79">
    <property type="entry name" value="PROTEIN SPINSTER"/>
    <property type="match status" value="1"/>
</dbReference>
<keyword evidence="5 6" id="KW-0472">Membrane</keyword>
<dbReference type="InterPro" id="IPR011701">
    <property type="entry name" value="MFS"/>
</dbReference>
<dbReference type="OrthoDB" id="9775268at2"/>
<comment type="caution">
    <text evidence="8">The sequence shown here is derived from an EMBL/GenBank/DDBJ whole genome shotgun (WGS) entry which is preliminary data.</text>
</comment>
<protein>
    <submittedName>
        <fullName evidence="8">MFS transporter</fullName>
    </submittedName>
</protein>
<dbReference type="Pfam" id="PF07690">
    <property type="entry name" value="MFS_1"/>
    <property type="match status" value="1"/>
</dbReference>
<dbReference type="InterPro" id="IPR036259">
    <property type="entry name" value="MFS_trans_sf"/>
</dbReference>
<keyword evidence="4 6" id="KW-1133">Transmembrane helix</keyword>
<feature type="transmembrane region" description="Helical" evidence="6">
    <location>
        <begin position="319"/>
        <end position="335"/>
    </location>
</feature>
<dbReference type="AlphaFoldDB" id="A0A401IM69"/>
<evidence type="ECO:0000256" key="6">
    <source>
        <dbReference type="SAM" id="Phobius"/>
    </source>
</evidence>
<feature type="transmembrane region" description="Helical" evidence="6">
    <location>
        <begin position="261"/>
        <end position="283"/>
    </location>
</feature>
<proteinExistence type="predicted"/>
<feature type="transmembrane region" description="Helical" evidence="6">
    <location>
        <begin position="12"/>
        <end position="30"/>
    </location>
</feature>
<feature type="transmembrane region" description="Helical" evidence="6">
    <location>
        <begin position="356"/>
        <end position="375"/>
    </location>
</feature>
<comment type="subcellular location">
    <subcellularLocation>
        <location evidence="1">Cell membrane</location>
        <topology evidence="1">Multi-pass membrane protein</topology>
    </subcellularLocation>
</comment>
<feature type="transmembrane region" description="Helical" evidence="6">
    <location>
        <begin position="168"/>
        <end position="188"/>
    </location>
</feature>
<feature type="transmembrane region" description="Helical" evidence="6">
    <location>
        <begin position="82"/>
        <end position="102"/>
    </location>
</feature>
<feature type="transmembrane region" description="Helical" evidence="6">
    <location>
        <begin position="108"/>
        <end position="130"/>
    </location>
</feature>
<dbReference type="RefSeq" id="WP_124972828.1">
    <property type="nucleotide sequence ID" value="NZ_BDQK01000016.1"/>
</dbReference>
<name>A0A401IM69_APHSA</name>
<dbReference type="Proteomes" id="UP000287247">
    <property type="component" value="Unassembled WGS sequence"/>
</dbReference>
<evidence type="ECO:0000256" key="1">
    <source>
        <dbReference type="ARBA" id="ARBA00004651"/>
    </source>
</evidence>
<evidence type="ECO:0000259" key="7">
    <source>
        <dbReference type="PROSITE" id="PS50850"/>
    </source>
</evidence>
<dbReference type="PANTHER" id="PTHR23505">
    <property type="entry name" value="SPINSTER"/>
    <property type="match status" value="1"/>
</dbReference>
<dbReference type="EMBL" id="BDQK01000016">
    <property type="protein sequence ID" value="GBF82354.1"/>
    <property type="molecule type" value="Genomic_DNA"/>
</dbReference>
<dbReference type="InterPro" id="IPR044770">
    <property type="entry name" value="MFS_spinster-like"/>
</dbReference>
<evidence type="ECO:0000256" key="3">
    <source>
        <dbReference type="ARBA" id="ARBA00022692"/>
    </source>
</evidence>
<keyword evidence="3 6" id="KW-0812">Transmembrane</keyword>
<accession>A0A401IM69</accession>
<evidence type="ECO:0000313" key="9">
    <source>
        <dbReference type="Proteomes" id="UP000287247"/>
    </source>
</evidence>
<dbReference type="GO" id="GO:0022857">
    <property type="term" value="F:transmembrane transporter activity"/>
    <property type="evidence" value="ECO:0007669"/>
    <property type="project" value="InterPro"/>
</dbReference>
<evidence type="ECO:0000313" key="8">
    <source>
        <dbReference type="EMBL" id="GBF82354.1"/>
    </source>
</evidence>
<evidence type="ECO:0000256" key="5">
    <source>
        <dbReference type="ARBA" id="ARBA00023136"/>
    </source>
</evidence>
<dbReference type="InterPro" id="IPR020846">
    <property type="entry name" value="MFS_dom"/>
</dbReference>
<dbReference type="Gene3D" id="1.20.1250.20">
    <property type="entry name" value="MFS general substrate transporter like domains"/>
    <property type="match status" value="2"/>
</dbReference>
<feature type="transmembrane region" description="Helical" evidence="6">
    <location>
        <begin position="142"/>
        <end position="162"/>
    </location>
</feature>
<keyword evidence="2" id="KW-0813">Transport</keyword>
<keyword evidence="9" id="KW-1185">Reference proteome</keyword>
<organism evidence="8 9">
    <name type="scientific">Aphanothece sacrum FPU1</name>
    <dbReference type="NCBI Taxonomy" id="1920663"/>
    <lineage>
        <taxon>Bacteria</taxon>
        <taxon>Bacillati</taxon>
        <taxon>Cyanobacteriota</taxon>
        <taxon>Cyanophyceae</taxon>
        <taxon>Oscillatoriophycideae</taxon>
        <taxon>Chroococcales</taxon>
        <taxon>Aphanothecaceae</taxon>
        <taxon>Aphanothece</taxon>
    </lineage>
</organism>
<dbReference type="SUPFAM" id="SSF103473">
    <property type="entry name" value="MFS general substrate transporter"/>
    <property type="match status" value="1"/>
</dbReference>
<dbReference type="GO" id="GO:0005886">
    <property type="term" value="C:plasma membrane"/>
    <property type="evidence" value="ECO:0007669"/>
    <property type="project" value="UniProtKB-SubCell"/>
</dbReference>
<sequence>MKSLDKILNPRHYAWAVVALLFFVVLLNYVDRLMITSMRQSVVSDIQMNDANFGLLTSVFLWSFCLVSPFGGYLADRFSRRWVIILSLLAWSILTWCIGYVHSLGEILVMRGLMGVSQSFYMPAGLAMIADYHLGQTRSQAIGWHMGGLYTGAALGGIGGYMADLWGWRQAFIVFGAIGVAYALLLLFTLKEAPKTISVDPVKNQVERVSLRQGLKTLLTNRSFLFLLLYFCLFSLANWGINGWMPTFLLERFRLSQGESGLMATLYIQAASFVGVLGGGPWSDSWRRRNPRGRLYVPFLGFCLAGPFLFLVATTFSTFWAIAGMIAYGIGRGFSDTSTMPILCQIVNPKYRATGFGILNGCSSFVGGVMIYVGGLLRDQGVNLGQVFQFSALGLTIAGVVLLAIRPEKDALTIDN</sequence>